<dbReference type="PANTHER" id="PTHR13561:SF20">
    <property type="entry name" value="DNA TOPOISOMERASE 2-BINDING PROTEIN 1"/>
    <property type="match status" value="1"/>
</dbReference>
<dbReference type="WBParaSite" id="SRAE_1000331100.1">
    <property type="protein sequence ID" value="SRAE_1000331100.1"/>
    <property type="gene ID" value="WBGene00259928"/>
</dbReference>
<dbReference type="CDD" id="cd00027">
    <property type="entry name" value="BRCT"/>
    <property type="match status" value="2"/>
</dbReference>
<dbReference type="Gene3D" id="3.40.50.10190">
    <property type="entry name" value="BRCT domain"/>
    <property type="match status" value="5"/>
</dbReference>
<dbReference type="RefSeq" id="XP_024504259.1">
    <property type="nucleotide sequence ID" value="XM_024650487.1"/>
</dbReference>
<protein>
    <submittedName>
        <fullName evidence="3 5">DNA topoisomerase 2-binding protein 1</fullName>
    </submittedName>
</protein>
<organism evidence="3">
    <name type="scientific">Strongyloides ratti</name>
    <name type="common">Parasitic roundworm</name>
    <dbReference type="NCBI Taxonomy" id="34506"/>
    <lineage>
        <taxon>Eukaryota</taxon>
        <taxon>Metazoa</taxon>
        <taxon>Ecdysozoa</taxon>
        <taxon>Nematoda</taxon>
        <taxon>Chromadorea</taxon>
        <taxon>Rhabditida</taxon>
        <taxon>Tylenchina</taxon>
        <taxon>Panagrolaimomorpha</taxon>
        <taxon>Strongyloidoidea</taxon>
        <taxon>Strongyloididae</taxon>
        <taxon>Strongyloides</taxon>
    </lineage>
</organism>
<dbReference type="GO" id="GO:0006270">
    <property type="term" value="P:DNA replication initiation"/>
    <property type="evidence" value="ECO:0007669"/>
    <property type="project" value="TreeGrafter"/>
</dbReference>
<dbReference type="STRING" id="34506.A0A090LA91"/>
<dbReference type="OrthoDB" id="251770at2759"/>
<feature type="domain" description="BRCT" evidence="2">
    <location>
        <begin position="506"/>
        <end position="597"/>
    </location>
</feature>
<reference evidence="3 4" key="1">
    <citation type="submission" date="2014-09" db="EMBL/GenBank/DDBJ databases">
        <authorList>
            <person name="Martin A.A."/>
        </authorList>
    </citation>
    <scope>NUCLEOTIDE SEQUENCE</scope>
    <source>
        <strain evidence="4">ED321</strain>
        <strain evidence="3">ED321 Heterogonic</strain>
    </source>
</reference>
<dbReference type="CTD" id="36377423"/>
<feature type="domain" description="BRCT" evidence="2">
    <location>
        <begin position="411"/>
        <end position="496"/>
    </location>
</feature>
<dbReference type="GeneID" id="36377423"/>
<dbReference type="CDD" id="cd17730">
    <property type="entry name" value="BRCT_PAXIP1_rpt4"/>
    <property type="match status" value="1"/>
</dbReference>
<dbReference type="SMART" id="SM00292">
    <property type="entry name" value="BRCT"/>
    <property type="match status" value="4"/>
</dbReference>
<keyword evidence="3" id="KW-0413">Isomerase</keyword>
<reference evidence="5" key="2">
    <citation type="submission" date="2020-12" db="UniProtKB">
        <authorList>
            <consortium name="WormBaseParasite"/>
        </authorList>
    </citation>
    <scope>IDENTIFICATION</scope>
</reference>
<dbReference type="WormBase" id="SRAE_1000331100">
    <property type="protein sequence ID" value="SRP08761"/>
    <property type="gene ID" value="WBGene00259928"/>
</dbReference>
<dbReference type="Pfam" id="PF12738">
    <property type="entry name" value="PTCB-BRCT"/>
    <property type="match status" value="1"/>
</dbReference>
<dbReference type="PANTHER" id="PTHR13561">
    <property type="entry name" value="DNA REPLICATION REGULATOR DPB11-RELATED"/>
    <property type="match status" value="1"/>
</dbReference>
<accession>A0A090LA91</accession>
<feature type="domain" description="BRCT" evidence="2">
    <location>
        <begin position="207"/>
        <end position="296"/>
    </location>
</feature>
<evidence type="ECO:0000256" key="1">
    <source>
        <dbReference type="ARBA" id="ARBA00022737"/>
    </source>
</evidence>
<gene>
    <name evidence="3 5 6" type="ORF">SRAE_1000331100</name>
</gene>
<dbReference type="InterPro" id="IPR036420">
    <property type="entry name" value="BRCT_dom_sf"/>
</dbReference>
<evidence type="ECO:0000259" key="2">
    <source>
        <dbReference type="PROSITE" id="PS50172"/>
    </source>
</evidence>
<evidence type="ECO:0000313" key="3">
    <source>
        <dbReference type="EMBL" id="CEF65058.1"/>
    </source>
</evidence>
<sequence length="891" mass="101433">MSDSNYSFVVIDPESLSKDGNDWTDTQKKSCYEAFEILNQNGYSPKWMKESTALLEQRRRRCYFVFGKFQGTCFDHLAALKIPIYGTPVIIAFKDAKSSKNVLPYPCTPLYSVHFLKTSITFTGLSFEENETYTKIFKYMGGNPSNDLLESTNILVCNNCDRSSSKYVEMARMKRFICQPKLIIETYEKAMNMELFNAGDDEYLHKYTVPLFNGMVFCVSGVRPSIRHDIQNIVEKNGGKYTGHMQNGETTHLLCEEASGTKYKKALEWNIIITKLTWLADSVDCGYLLPYEKYSLINKVRTCSTPNTSTVPNITFGDGNMSSIKNDAAKINIEKLDKRLTIFKDKDIQKFHNKSIRRKSSTIQGNTTETCVEDPLNERTIDDIIDKYINEETSRQAAGLSFDKRRSNEGGKSQFFQGKTFRSLDNQNDNFISKVKKTGGTYIDDTTTVVDYVYFTVNIDSMKSFLSSCCKNKVSDIWLISCLEKKTILDPSTSPFYVPLYIDINKCNELLKNYIIYIFGFNKFETEAIYECIIAAGGKLVSDSELNSVFVTHIITCKPVNKLMENTAFSKSKVVNYIWLTESISKCTVQKAEDFTFYENQNIKRKDVCWLTWHQNDEGSKENDDYSDMFEIFQGRMSIINKTTSLETPLRKMSSLELNNSISRLAQVETTPKLPKSNGIVSNTENEDSFCRSSKISTPSALLRGEKTIWKWNTENSNTTKTEKETELTESFVTSVIDQHLLTMENDFLNDCTTTNEPTDFSSLVKELGNPNNCTTPKGTSPVAKKRKLSVISKTAHNSNLTRLSSRRKAEKGTLLKSPFKVGAIQPEEDNSESHLVDPINVEFAWKDCTQRCPSRTQMDNVKESFGRIVENDAEFNDDSSTIFFPSLEDL</sequence>
<dbReference type="Pfam" id="PF00533">
    <property type="entry name" value="BRCT"/>
    <property type="match status" value="1"/>
</dbReference>
<dbReference type="Proteomes" id="UP000035682">
    <property type="component" value="Unplaced"/>
</dbReference>
<dbReference type="GO" id="GO:0016853">
    <property type="term" value="F:isomerase activity"/>
    <property type="evidence" value="ECO:0007669"/>
    <property type="project" value="UniProtKB-KW"/>
</dbReference>
<keyword evidence="4" id="KW-1185">Reference proteome</keyword>
<dbReference type="SUPFAM" id="SSF52113">
    <property type="entry name" value="BRCT domain"/>
    <property type="match status" value="3"/>
</dbReference>
<name>A0A090LA91_STRRB</name>
<dbReference type="AlphaFoldDB" id="A0A090LA91"/>
<dbReference type="InterPro" id="IPR001357">
    <property type="entry name" value="BRCT_dom"/>
</dbReference>
<evidence type="ECO:0000313" key="6">
    <source>
        <dbReference type="WormBase" id="SRAE_1000331100"/>
    </source>
</evidence>
<proteinExistence type="predicted"/>
<dbReference type="GO" id="GO:0033314">
    <property type="term" value="P:mitotic DNA replication checkpoint signaling"/>
    <property type="evidence" value="ECO:0007669"/>
    <property type="project" value="TreeGrafter"/>
</dbReference>
<keyword evidence="1" id="KW-0677">Repeat</keyword>
<dbReference type="EMBL" id="LN609528">
    <property type="protein sequence ID" value="CEF65058.1"/>
    <property type="molecule type" value="Genomic_DNA"/>
</dbReference>
<dbReference type="PROSITE" id="PS50172">
    <property type="entry name" value="BRCT"/>
    <property type="match status" value="3"/>
</dbReference>
<evidence type="ECO:0000313" key="4">
    <source>
        <dbReference type="Proteomes" id="UP000035682"/>
    </source>
</evidence>
<evidence type="ECO:0000313" key="5">
    <source>
        <dbReference type="WBParaSite" id="SRAE_1000331100.1"/>
    </source>
</evidence>
<dbReference type="GO" id="GO:0007095">
    <property type="term" value="P:mitotic G2 DNA damage checkpoint signaling"/>
    <property type="evidence" value="ECO:0007669"/>
    <property type="project" value="TreeGrafter"/>
</dbReference>